<sequence length="302" mass="34327">MKFISPKVDYAFKKIFGSDQSQEILISFLNAIIYSNKNVIRSLTILNPYNPGKVRELKESYLDVRAILYDGSTVIIEMQVSSTKAFDKRVAYNLAKTYANQLGVGEGYWLLNPVIAINIADFIMFQETPKVVTKFIFKEEEESFKYKAVELQLIFIELPKFNKTLSELNSLTDKWIYFIKEAATWESIPASLAEVSAIEKALNIANQANLTVEELEELERRAIMLQDETGRILQAKDEGILQGKLGVVIAFLQQRFGEIPKNISWKIEGLSGKDLERLVQTILSFNSLEDLSSWLEQGTSAE</sequence>
<dbReference type="eggNOG" id="COG5464">
    <property type="taxonomic scope" value="Bacteria"/>
</dbReference>
<feature type="coiled-coil region" evidence="1">
    <location>
        <begin position="198"/>
        <end position="228"/>
    </location>
</feature>
<dbReference type="PANTHER" id="PTHR41317:SF1">
    <property type="entry name" value="PD-(D_E)XK NUCLEASE FAMILY TRANSPOSASE"/>
    <property type="match status" value="1"/>
</dbReference>
<keyword evidence="1" id="KW-0175">Coiled coil</keyword>
<protein>
    <recommendedName>
        <fullName evidence="2">DUF4351 domain-containing protein</fullName>
    </recommendedName>
</protein>
<dbReference type="EMBL" id="DS989843">
    <property type="protein sequence ID" value="EDX77585.1"/>
    <property type="molecule type" value="Genomic_DNA"/>
</dbReference>
<proteinExistence type="predicted"/>
<dbReference type="InterPro" id="IPR025587">
    <property type="entry name" value="DUF4351"/>
</dbReference>
<evidence type="ECO:0000259" key="2">
    <source>
        <dbReference type="Pfam" id="PF14261"/>
    </source>
</evidence>
<dbReference type="Proteomes" id="UP000003835">
    <property type="component" value="Unassembled WGS sequence"/>
</dbReference>
<dbReference type="Pfam" id="PF14261">
    <property type="entry name" value="DUF4351"/>
    <property type="match status" value="1"/>
</dbReference>
<accession>B4VKE2</accession>
<dbReference type="STRING" id="118168.MC7420_2909"/>
<reference evidence="3 4" key="1">
    <citation type="submission" date="2008-07" db="EMBL/GenBank/DDBJ databases">
        <authorList>
            <person name="Tandeau de Marsac N."/>
            <person name="Ferriera S."/>
            <person name="Johnson J."/>
            <person name="Kravitz S."/>
            <person name="Beeson K."/>
            <person name="Sutton G."/>
            <person name="Rogers Y.-H."/>
            <person name="Friedman R."/>
            <person name="Frazier M."/>
            <person name="Venter J.C."/>
        </authorList>
    </citation>
    <scope>NUCLEOTIDE SEQUENCE [LARGE SCALE GENOMIC DNA]</scope>
    <source>
        <strain evidence="3 4">PCC 7420</strain>
    </source>
</reference>
<dbReference type="PANTHER" id="PTHR41317">
    <property type="entry name" value="PD-(D_E)XK NUCLEASE FAMILY TRANSPOSASE"/>
    <property type="match status" value="1"/>
</dbReference>
<dbReference type="RefSeq" id="WP_006098846.1">
    <property type="nucleotide sequence ID" value="NZ_DS989843.1"/>
</dbReference>
<gene>
    <name evidence="3" type="ORF">MC7420_2909</name>
</gene>
<evidence type="ECO:0000313" key="3">
    <source>
        <dbReference type="EMBL" id="EDX77585.1"/>
    </source>
</evidence>
<dbReference type="Pfam" id="PF12784">
    <property type="entry name" value="PDDEXK_2"/>
    <property type="match status" value="1"/>
</dbReference>
<evidence type="ECO:0000313" key="4">
    <source>
        <dbReference type="Proteomes" id="UP000003835"/>
    </source>
</evidence>
<name>B4VKE2_9CYAN</name>
<dbReference type="OrthoDB" id="451742at2"/>
<dbReference type="InterPro" id="IPR010106">
    <property type="entry name" value="RpnA"/>
</dbReference>
<dbReference type="NCBIfam" id="TIGR01784">
    <property type="entry name" value="T_den_put_tspse"/>
    <property type="match status" value="1"/>
</dbReference>
<evidence type="ECO:0000256" key="1">
    <source>
        <dbReference type="SAM" id="Coils"/>
    </source>
</evidence>
<dbReference type="AlphaFoldDB" id="B4VKE2"/>
<keyword evidence="4" id="KW-1185">Reference proteome</keyword>
<feature type="domain" description="DUF4351" evidence="2">
    <location>
        <begin position="238"/>
        <end position="295"/>
    </location>
</feature>
<organism evidence="3 4">
    <name type="scientific">Coleofasciculus chthonoplastes PCC 7420</name>
    <dbReference type="NCBI Taxonomy" id="118168"/>
    <lineage>
        <taxon>Bacteria</taxon>
        <taxon>Bacillati</taxon>
        <taxon>Cyanobacteriota</taxon>
        <taxon>Cyanophyceae</taxon>
        <taxon>Coleofasciculales</taxon>
        <taxon>Coleofasciculaceae</taxon>
        <taxon>Coleofasciculus</taxon>
    </lineage>
</organism>
<dbReference type="HOGENOM" id="CLU_057504_1_2_3"/>